<dbReference type="GO" id="GO:0000976">
    <property type="term" value="F:transcription cis-regulatory region binding"/>
    <property type="evidence" value="ECO:0007669"/>
    <property type="project" value="TreeGrafter"/>
</dbReference>
<keyword evidence="1" id="KW-0805">Transcription regulation</keyword>
<organism evidence="7 8">
    <name type="scientific">Gordonia rhizosphera NBRC 16068</name>
    <dbReference type="NCBI Taxonomy" id="1108045"/>
    <lineage>
        <taxon>Bacteria</taxon>
        <taxon>Bacillati</taxon>
        <taxon>Actinomycetota</taxon>
        <taxon>Actinomycetes</taxon>
        <taxon>Mycobacteriales</taxon>
        <taxon>Gordoniaceae</taxon>
        <taxon>Gordonia</taxon>
    </lineage>
</organism>
<dbReference type="SUPFAM" id="SSF46689">
    <property type="entry name" value="Homeodomain-like"/>
    <property type="match status" value="1"/>
</dbReference>
<dbReference type="SUPFAM" id="SSF48498">
    <property type="entry name" value="Tetracyclin repressor-like, C-terminal domain"/>
    <property type="match status" value="1"/>
</dbReference>
<sequence length="260" mass="29037">MAKAKTTTTAKTATTKAATTKAATTKAATTSKRAQTKPDAAVPDTPSPREIRRQQRIDMSREQILDTAEELFAERGYHDTGLKDVASRCEFSVGSIYTFFESKDDLYEQVLMRRSIAVDSIQNSIPDDVPADERLVRLAQIQIDHALKHPAWGALSAEISRMARSRGAVLPDAWIHYNKRVLGYLSDLIEKGQADGTLRPGSPIALARLYFAVVSSFILVSTVSKTTDEEGWPTDTEEFLEFVHDTFSARPHHIKEWLRE</sequence>
<dbReference type="eggNOG" id="COG1309">
    <property type="taxonomic scope" value="Bacteria"/>
</dbReference>
<keyword evidence="2 4" id="KW-0238">DNA-binding</keyword>
<feature type="region of interest" description="Disordered" evidence="5">
    <location>
        <begin position="1"/>
        <end position="51"/>
    </location>
</feature>
<feature type="DNA-binding region" description="H-T-H motif" evidence="4">
    <location>
        <begin position="81"/>
        <end position="100"/>
    </location>
</feature>
<dbReference type="GO" id="GO:0003700">
    <property type="term" value="F:DNA-binding transcription factor activity"/>
    <property type="evidence" value="ECO:0007669"/>
    <property type="project" value="TreeGrafter"/>
</dbReference>
<feature type="domain" description="HTH tetR-type" evidence="6">
    <location>
        <begin position="58"/>
        <end position="118"/>
    </location>
</feature>
<comment type="caution">
    <text evidence="7">The sequence shown here is derived from an EMBL/GenBank/DDBJ whole genome shotgun (WGS) entry which is preliminary data.</text>
</comment>
<evidence type="ECO:0000256" key="5">
    <source>
        <dbReference type="SAM" id="MobiDB-lite"/>
    </source>
</evidence>
<dbReference type="InterPro" id="IPR036271">
    <property type="entry name" value="Tet_transcr_reg_TetR-rel_C_sf"/>
</dbReference>
<dbReference type="RefSeq" id="WP_006336655.1">
    <property type="nucleotide sequence ID" value="NZ_BAHC01000171.1"/>
</dbReference>
<accession>K6X0P1</accession>
<dbReference type="InterPro" id="IPR050109">
    <property type="entry name" value="HTH-type_TetR-like_transc_reg"/>
</dbReference>
<dbReference type="EMBL" id="BAHC01000171">
    <property type="protein sequence ID" value="GAB92344.1"/>
    <property type="molecule type" value="Genomic_DNA"/>
</dbReference>
<dbReference type="InterPro" id="IPR001647">
    <property type="entry name" value="HTH_TetR"/>
</dbReference>
<evidence type="ECO:0000313" key="7">
    <source>
        <dbReference type="EMBL" id="GAB92344.1"/>
    </source>
</evidence>
<proteinExistence type="predicted"/>
<keyword evidence="3" id="KW-0804">Transcription</keyword>
<name>K6X0P1_9ACTN</name>
<dbReference type="PROSITE" id="PS50977">
    <property type="entry name" value="HTH_TETR_2"/>
    <property type="match status" value="1"/>
</dbReference>
<dbReference type="InterPro" id="IPR009057">
    <property type="entry name" value="Homeodomain-like_sf"/>
</dbReference>
<dbReference type="Gene3D" id="1.10.357.10">
    <property type="entry name" value="Tetracycline Repressor, domain 2"/>
    <property type="match status" value="1"/>
</dbReference>
<dbReference type="AlphaFoldDB" id="K6X0P1"/>
<evidence type="ECO:0000256" key="1">
    <source>
        <dbReference type="ARBA" id="ARBA00023015"/>
    </source>
</evidence>
<feature type="compositionally biased region" description="Low complexity" evidence="5">
    <location>
        <begin position="1"/>
        <end position="30"/>
    </location>
</feature>
<evidence type="ECO:0000313" key="8">
    <source>
        <dbReference type="Proteomes" id="UP000008363"/>
    </source>
</evidence>
<dbReference type="PANTHER" id="PTHR30055">
    <property type="entry name" value="HTH-TYPE TRANSCRIPTIONAL REGULATOR RUTR"/>
    <property type="match status" value="1"/>
</dbReference>
<gene>
    <name evidence="7" type="ORF">GORHZ_171_00170</name>
</gene>
<evidence type="ECO:0000256" key="3">
    <source>
        <dbReference type="ARBA" id="ARBA00023163"/>
    </source>
</evidence>
<keyword evidence="8" id="KW-1185">Reference proteome</keyword>
<protein>
    <submittedName>
        <fullName evidence="7">Putative TetR family transcriptional regulator</fullName>
    </submittedName>
</protein>
<dbReference type="Proteomes" id="UP000008363">
    <property type="component" value="Unassembled WGS sequence"/>
</dbReference>
<dbReference type="Pfam" id="PF00440">
    <property type="entry name" value="TetR_N"/>
    <property type="match status" value="1"/>
</dbReference>
<dbReference type="PRINTS" id="PR00455">
    <property type="entry name" value="HTHTETR"/>
</dbReference>
<evidence type="ECO:0000256" key="4">
    <source>
        <dbReference type="PROSITE-ProRule" id="PRU00335"/>
    </source>
</evidence>
<reference evidence="7 8" key="1">
    <citation type="submission" date="2012-08" db="EMBL/GenBank/DDBJ databases">
        <title>Whole genome shotgun sequence of Gordonia rhizosphera NBRC 16068.</title>
        <authorList>
            <person name="Takarada H."/>
            <person name="Isaki S."/>
            <person name="Hosoyama A."/>
            <person name="Tsuchikane K."/>
            <person name="Katsumata H."/>
            <person name="Baba S."/>
            <person name="Ohji S."/>
            <person name="Yamazaki S."/>
            <person name="Fujita N."/>
        </authorList>
    </citation>
    <scope>NUCLEOTIDE SEQUENCE [LARGE SCALE GENOMIC DNA]</scope>
    <source>
        <strain evidence="7 8">NBRC 16068</strain>
    </source>
</reference>
<evidence type="ECO:0000256" key="2">
    <source>
        <dbReference type="ARBA" id="ARBA00023125"/>
    </source>
</evidence>
<dbReference type="STRING" id="1108045.GORHZ_171_00170"/>
<evidence type="ECO:0000259" key="6">
    <source>
        <dbReference type="PROSITE" id="PS50977"/>
    </source>
</evidence>
<dbReference type="PANTHER" id="PTHR30055:SF234">
    <property type="entry name" value="HTH-TYPE TRANSCRIPTIONAL REGULATOR BETI"/>
    <property type="match status" value="1"/>
</dbReference>